<dbReference type="EMBL" id="CP036289">
    <property type="protein sequence ID" value="QDU73051.1"/>
    <property type="molecule type" value="Genomic_DNA"/>
</dbReference>
<evidence type="ECO:0000256" key="1">
    <source>
        <dbReference type="SAM" id="Phobius"/>
    </source>
</evidence>
<keyword evidence="3" id="KW-1185">Reference proteome</keyword>
<feature type="transmembrane region" description="Helical" evidence="1">
    <location>
        <begin position="122"/>
        <end position="142"/>
    </location>
</feature>
<evidence type="ECO:0000313" key="3">
    <source>
        <dbReference type="Proteomes" id="UP000318626"/>
    </source>
</evidence>
<dbReference type="AlphaFoldDB" id="A0A518C1E2"/>
<keyword evidence="1" id="KW-1133">Transmembrane helix</keyword>
<protein>
    <submittedName>
        <fullName evidence="2">Uncharacterized protein</fullName>
    </submittedName>
</protein>
<evidence type="ECO:0000313" key="2">
    <source>
        <dbReference type="EMBL" id="QDU73051.1"/>
    </source>
</evidence>
<proteinExistence type="predicted"/>
<name>A0A518C1E2_9BACT</name>
<reference evidence="3" key="1">
    <citation type="submission" date="2019-02" db="EMBL/GenBank/DDBJ databases">
        <title>Deep-cultivation of Planctomycetes and their phenomic and genomic characterization uncovers novel biology.</title>
        <authorList>
            <person name="Wiegand S."/>
            <person name="Jogler M."/>
            <person name="Boedeker C."/>
            <person name="Pinto D."/>
            <person name="Vollmers J."/>
            <person name="Rivas-Marin E."/>
            <person name="Kohn T."/>
            <person name="Peeters S.H."/>
            <person name="Heuer A."/>
            <person name="Rast P."/>
            <person name="Oberbeckmann S."/>
            <person name="Bunk B."/>
            <person name="Jeske O."/>
            <person name="Meyerdierks A."/>
            <person name="Storesund J.E."/>
            <person name="Kallscheuer N."/>
            <person name="Luecker S."/>
            <person name="Lage O.M."/>
            <person name="Pohl T."/>
            <person name="Merkel B.J."/>
            <person name="Hornburger P."/>
            <person name="Mueller R.-W."/>
            <person name="Bruemmer F."/>
            <person name="Labrenz M."/>
            <person name="Spormann A.M."/>
            <person name="Op den Camp H."/>
            <person name="Overmann J."/>
            <person name="Amann R."/>
            <person name="Jetten M.S.M."/>
            <person name="Mascher T."/>
            <person name="Medema M.H."/>
            <person name="Devos D.P."/>
            <person name="Kaster A.-K."/>
            <person name="Ovreas L."/>
            <person name="Rohde M."/>
            <person name="Galperin M.Y."/>
            <person name="Jogler C."/>
        </authorList>
    </citation>
    <scope>NUCLEOTIDE SEQUENCE [LARGE SCALE GENOMIC DNA]</scope>
    <source>
        <strain evidence="3">Pan97</strain>
    </source>
</reference>
<sequence length="235" mass="26279">MALLVSWIVVSVTADLAVGIPTLYRYRENGPLEFVLWGLLSGQLGLCCALWLRKRNMRSHVLGAMVALLMIATCWSSANEDRGSSATYLVTHAVVTMVFSIAPASAYGWFQRGGGLRWNLKLMFFATAIFALVCLAIMHQLYWLALPIIYVGYEIPVMVACFLLGTTDDRNRYVKPMLGIFLFPLLLLSLFSQWEVALFTIVQTTYLLTGGLIVMELPRDQEDRKLSKTTGISQP</sequence>
<feature type="transmembrane region" description="Helical" evidence="1">
    <location>
        <begin position="173"/>
        <end position="191"/>
    </location>
</feature>
<feature type="transmembrane region" description="Helical" evidence="1">
    <location>
        <begin position="59"/>
        <end position="78"/>
    </location>
</feature>
<organism evidence="2 3">
    <name type="scientific">Bremerella volcania</name>
    <dbReference type="NCBI Taxonomy" id="2527984"/>
    <lineage>
        <taxon>Bacteria</taxon>
        <taxon>Pseudomonadati</taxon>
        <taxon>Planctomycetota</taxon>
        <taxon>Planctomycetia</taxon>
        <taxon>Pirellulales</taxon>
        <taxon>Pirellulaceae</taxon>
        <taxon>Bremerella</taxon>
    </lineage>
</organism>
<feature type="transmembrane region" description="Helical" evidence="1">
    <location>
        <begin position="148"/>
        <end position="166"/>
    </location>
</feature>
<gene>
    <name evidence="2" type="ORF">Pan97_00180</name>
</gene>
<feature type="transmembrane region" description="Helical" evidence="1">
    <location>
        <begin position="90"/>
        <end position="110"/>
    </location>
</feature>
<keyword evidence="1" id="KW-0472">Membrane</keyword>
<dbReference type="Proteomes" id="UP000318626">
    <property type="component" value="Chromosome"/>
</dbReference>
<dbReference type="KEGG" id="bvo:Pan97_00180"/>
<feature type="transmembrane region" description="Helical" evidence="1">
    <location>
        <begin position="35"/>
        <end position="52"/>
    </location>
</feature>
<keyword evidence="1" id="KW-0812">Transmembrane</keyword>
<accession>A0A518C1E2</accession>
<dbReference type="RefSeq" id="WP_144969563.1">
    <property type="nucleotide sequence ID" value="NZ_CP036289.1"/>
</dbReference>